<dbReference type="KEGG" id="bvv:BHK69_25815"/>
<evidence type="ECO:0000313" key="3">
    <source>
        <dbReference type="Proteomes" id="UP000094969"/>
    </source>
</evidence>
<dbReference type="Proteomes" id="UP000094969">
    <property type="component" value="Chromosome"/>
</dbReference>
<reference evidence="2 3" key="1">
    <citation type="journal article" date="2015" name="Antonie Van Leeuwenhoek">
        <title>Bosea vaviloviae sp. nov., a new species of slow-growing rhizobia isolated from nodules of the relict species Vavilovia formosa (Stev.) Fed.</title>
        <authorList>
            <person name="Safronova V.I."/>
            <person name="Kuznetsova I.G."/>
            <person name="Sazanova A.L."/>
            <person name="Kimeklis A.K."/>
            <person name="Belimov A.A."/>
            <person name="Andronov E.E."/>
            <person name="Pinaev A.G."/>
            <person name="Chizhevskaya E.P."/>
            <person name="Pukhaev A.R."/>
            <person name="Popov K.P."/>
            <person name="Willems A."/>
            <person name="Tikhonovich I.A."/>
        </authorList>
    </citation>
    <scope>NUCLEOTIDE SEQUENCE [LARGE SCALE GENOMIC DNA]</scope>
    <source>
        <strain evidence="2 3">Vaf18</strain>
    </source>
</reference>
<organism evidence="2 3">
    <name type="scientific">Bosea vaviloviae</name>
    <dbReference type="NCBI Taxonomy" id="1526658"/>
    <lineage>
        <taxon>Bacteria</taxon>
        <taxon>Pseudomonadati</taxon>
        <taxon>Pseudomonadota</taxon>
        <taxon>Alphaproteobacteria</taxon>
        <taxon>Hyphomicrobiales</taxon>
        <taxon>Boseaceae</taxon>
        <taxon>Bosea</taxon>
    </lineage>
</organism>
<feature type="transmembrane region" description="Helical" evidence="1">
    <location>
        <begin position="98"/>
        <end position="114"/>
    </location>
</feature>
<evidence type="ECO:0000256" key="1">
    <source>
        <dbReference type="SAM" id="Phobius"/>
    </source>
</evidence>
<evidence type="ECO:0000313" key="2">
    <source>
        <dbReference type="EMBL" id="AOO83402.1"/>
    </source>
</evidence>
<feature type="transmembrane region" description="Helical" evidence="1">
    <location>
        <begin position="384"/>
        <end position="402"/>
    </location>
</feature>
<keyword evidence="1" id="KW-0812">Transmembrane</keyword>
<feature type="transmembrane region" description="Helical" evidence="1">
    <location>
        <begin position="354"/>
        <end position="372"/>
    </location>
</feature>
<accession>A0A1D7U7Q8</accession>
<proteinExistence type="predicted"/>
<dbReference type="PANTHER" id="PTHR31303:SF1">
    <property type="entry name" value="CTP-DEPENDENT DIACYLGLYCEROL KINASE 1"/>
    <property type="match status" value="1"/>
</dbReference>
<dbReference type="RefSeq" id="WP_069692602.1">
    <property type="nucleotide sequence ID" value="NZ_CP017147.1"/>
</dbReference>
<evidence type="ECO:0008006" key="4">
    <source>
        <dbReference type="Google" id="ProtNLM"/>
    </source>
</evidence>
<feature type="transmembrane region" description="Helical" evidence="1">
    <location>
        <begin position="328"/>
        <end position="347"/>
    </location>
</feature>
<feature type="transmembrane region" description="Helical" evidence="1">
    <location>
        <begin position="61"/>
        <end position="77"/>
    </location>
</feature>
<dbReference type="AlphaFoldDB" id="A0A1D7U7Q8"/>
<keyword evidence="3" id="KW-1185">Reference proteome</keyword>
<feature type="transmembrane region" description="Helical" evidence="1">
    <location>
        <begin position="414"/>
        <end position="432"/>
    </location>
</feature>
<dbReference type="InterPro" id="IPR037997">
    <property type="entry name" value="Dgk1-like"/>
</dbReference>
<dbReference type="STRING" id="1526658.BHK69_25815"/>
<feature type="transmembrane region" description="Helical" evidence="1">
    <location>
        <begin position="184"/>
        <end position="202"/>
    </location>
</feature>
<keyword evidence="1" id="KW-0472">Membrane</keyword>
<keyword evidence="1" id="KW-1133">Transmembrane helix</keyword>
<dbReference type="EMBL" id="CP017147">
    <property type="protein sequence ID" value="AOO83402.1"/>
    <property type="molecule type" value="Genomic_DNA"/>
</dbReference>
<name>A0A1D7U7Q8_9HYPH</name>
<sequence length="437" mass="46915">MSVAVNLLLVAGSISAMLGLLAGTKWLGRRHGLSVELQRKCVHIGTGLYALTLPLTFSQRWPAVLLISLSLVVLLGLRLRRFAGDGISSAVHGVARKSYGELFLALSVGFLFFASQGQPVLYALPILVLTLSDAAAALTGTRYGRKHFQVEAGTKTWEGVTMFFLVTWILALILLLLMTEMDRSKVVLFSVMIAAFGALVEADSWRGFDNLFVPIGIHLLLANNLGTEPLQLGLMVAAFLATLAFVIAFAPLLGLTNHAARAYVVLVFLICCVTAPHNAVLPVAAVFTHLLARNARPSRSPYPDLDLIAAVSGAALFWLFLGDYTGQNALNAYNLGFAGAAIGFLALLPRRLMLLTALGVIAIGAILFLVASANPAHSQWHGPLWPWALGSMALCFITIATMPARFDRYRAARVMALSLAVPLTLFLAKLATRTPTI</sequence>
<dbReference type="PANTHER" id="PTHR31303">
    <property type="entry name" value="CTP-DEPENDENT DIACYLGLYCEROL KINASE 1"/>
    <property type="match status" value="1"/>
</dbReference>
<gene>
    <name evidence="2" type="ORF">BHK69_25815</name>
</gene>
<feature type="transmembrane region" description="Helical" evidence="1">
    <location>
        <begin position="232"/>
        <end position="253"/>
    </location>
</feature>
<feature type="transmembrane region" description="Helical" evidence="1">
    <location>
        <begin position="160"/>
        <end position="178"/>
    </location>
</feature>
<protein>
    <recommendedName>
        <fullName evidence="4">Phosphatidate cytidylyltransferase</fullName>
    </recommendedName>
</protein>
<feature type="transmembrane region" description="Helical" evidence="1">
    <location>
        <begin position="265"/>
        <end position="292"/>
    </location>
</feature>
<dbReference type="GO" id="GO:0004143">
    <property type="term" value="F:ATP-dependent diacylglycerol kinase activity"/>
    <property type="evidence" value="ECO:0007669"/>
    <property type="project" value="InterPro"/>
</dbReference>
<feature type="transmembrane region" description="Helical" evidence="1">
    <location>
        <begin position="304"/>
        <end position="322"/>
    </location>
</feature>
<dbReference type="OrthoDB" id="8149352at2"/>